<dbReference type="KEGG" id="eiv:EIN_424880"/>
<dbReference type="CDD" id="cd07829">
    <property type="entry name" value="STKc_CDK_like"/>
    <property type="match status" value="1"/>
</dbReference>
<dbReference type="InterPro" id="IPR050108">
    <property type="entry name" value="CDK"/>
</dbReference>
<dbReference type="GO" id="GO:0030332">
    <property type="term" value="F:cyclin binding"/>
    <property type="evidence" value="ECO:0007669"/>
    <property type="project" value="TreeGrafter"/>
</dbReference>
<evidence type="ECO:0000256" key="3">
    <source>
        <dbReference type="ARBA" id="ARBA00022679"/>
    </source>
</evidence>
<organism evidence="8 9">
    <name type="scientific">Entamoeba invadens IP1</name>
    <dbReference type="NCBI Taxonomy" id="370355"/>
    <lineage>
        <taxon>Eukaryota</taxon>
        <taxon>Amoebozoa</taxon>
        <taxon>Evosea</taxon>
        <taxon>Archamoebae</taxon>
        <taxon>Mastigamoebida</taxon>
        <taxon>Entamoebidae</taxon>
        <taxon>Entamoeba</taxon>
    </lineage>
</organism>
<dbReference type="AlphaFoldDB" id="A0A0A1U9A8"/>
<evidence type="ECO:0000313" key="9">
    <source>
        <dbReference type="Proteomes" id="UP000014680"/>
    </source>
</evidence>
<evidence type="ECO:0000259" key="7">
    <source>
        <dbReference type="PROSITE" id="PS50011"/>
    </source>
</evidence>
<dbReference type="GO" id="GO:0051301">
    <property type="term" value="P:cell division"/>
    <property type="evidence" value="ECO:0007669"/>
    <property type="project" value="UniProtKB-KW"/>
</dbReference>
<dbReference type="InterPro" id="IPR011009">
    <property type="entry name" value="Kinase-like_dom_sf"/>
</dbReference>
<dbReference type="InterPro" id="IPR000719">
    <property type="entry name" value="Prot_kinase_dom"/>
</dbReference>
<dbReference type="PANTHER" id="PTHR24056:SF254">
    <property type="entry name" value="CYCLIN-DEPENDENT KINASE 2"/>
    <property type="match status" value="1"/>
</dbReference>
<keyword evidence="8" id="KW-0131">Cell cycle</keyword>
<evidence type="ECO:0000256" key="2">
    <source>
        <dbReference type="ARBA" id="ARBA00022527"/>
    </source>
</evidence>
<dbReference type="GO" id="GO:0005524">
    <property type="term" value="F:ATP binding"/>
    <property type="evidence" value="ECO:0007669"/>
    <property type="project" value="UniProtKB-KW"/>
</dbReference>
<evidence type="ECO:0000256" key="1">
    <source>
        <dbReference type="ARBA" id="ARBA00012425"/>
    </source>
</evidence>
<dbReference type="Gene3D" id="3.30.200.20">
    <property type="entry name" value="Phosphorylase Kinase, domain 1"/>
    <property type="match status" value="1"/>
</dbReference>
<dbReference type="EMBL" id="KB206573">
    <property type="protein sequence ID" value="ELP89766.1"/>
    <property type="molecule type" value="Genomic_DNA"/>
</dbReference>
<keyword evidence="8" id="KW-0132">Cell division</keyword>
<keyword evidence="6" id="KW-0067">ATP-binding</keyword>
<keyword evidence="5 8" id="KW-0418">Kinase</keyword>
<dbReference type="GO" id="GO:0005737">
    <property type="term" value="C:cytoplasm"/>
    <property type="evidence" value="ECO:0007669"/>
    <property type="project" value="TreeGrafter"/>
</dbReference>
<keyword evidence="9" id="KW-1185">Reference proteome</keyword>
<dbReference type="PROSITE" id="PS50011">
    <property type="entry name" value="PROTEIN_KINASE_DOM"/>
    <property type="match status" value="1"/>
</dbReference>
<name>A0A0A1U9A8_ENTIV</name>
<dbReference type="OMA" id="PDETKWP"/>
<dbReference type="PANTHER" id="PTHR24056">
    <property type="entry name" value="CELL DIVISION PROTEIN KINASE"/>
    <property type="match status" value="1"/>
</dbReference>
<dbReference type="GO" id="GO:0010389">
    <property type="term" value="P:regulation of G2/M transition of mitotic cell cycle"/>
    <property type="evidence" value="ECO:0007669"/>
    <property type="project" value="TreeGrafter"/>
</dbReference>
<dbReference type="GO" id="GO:0000082">
    <property type="term" value="P:G1/S transition of mitotic cell cycle"/>
    <property type="evidence" value="ECO:0007669"/>
    <property type="project" value="TreeGrafter"/>
</dbReference>
<dbReference type="GO" id="GO:0000307">
    <property type="term" value="C:cyclin-dependent protein kinase holoenzyme complex"/>
    <property type="evidence" value="ECO:0007669"/>
    <property type="project" value="TreeGrafter"/>
</dbReference>
<dbReference type="OrthoDB" id="1732493at2759"/>
<dbReference type="EC" id="2.7.11.22" evidence="1"/>
<dbReference type="GO" id="GO:0010468">
    <property type="term" value="P:regulation of gene expression"/>
    <property type="evidence" value="ECO:0007669"/>
    <property type="project" value="TreeGrafter"/>
</dbReference>
<keyword evidence="3 8" id="KW-0808">Transferase</keyword>
<accession>A0A0A1U9A8</accession>
<keyword evidence="4" id="KW-0547">Nucleotide-binding</keyword>
<reference evidence="8 9" key="1">
    <citation type="submission" date="2012-10" db="EMBL/GenBank/DDBJ databases">
        <authorList>
            <person name="Zafar N."/>
            <person name="Inman J."/>
            <person name="Hall N."/>
            <person name="Lorenzi H."/>
            <person name="Caler E."/>
        </authorList>
    </citation>
    <scope>NUCLEOTIDE SEQUENCE [LARGE SCALE GENOMIC DNA]</scope>
    <source>
        <strain evidence="8 9">IP1</strain>
    </source>
</reference>
<feature type="domain" description="Protein kinase" evidence="7">
    <location>
        <begin position="30"/>
        <end position="309"/>
    </location>
</feature>
<protein>
    <recommendedName>
        <fullName evidence="1">cyclin-dependent kinase</fullName>
        <ecNumber evidence="1">2.7.11.22</ecNumber>
    </recommendedName>
</protein>
<evidence type="ECO:0000313" key="8">
    <source>
        <dbReference type="EMBL" id="ELP89766.1"/>
    </source>
</evidence>
<evidence type="ECO:0000256" key="5">
    <source>
        <dbReference type="ARBA" id="ARBA00022777"/>
    </source>
</evidence>
<dbReference type="FunFam" id="1.10.510.10:FF:000611">
    <property type="entry name" value="CMGC family protein kinase"/>
    <property type="match status" value="1"/>
</dbReference>
<dbReference type="RefSeq" id="XP_004256537.1">
    <property type="nucleotide sequence ID" value="XM_004256489.1"/>
</dbReference>
<gene>
    <name evidence="8" type="ORF">EIN_424880</name>
</gene>
<evidence type="ECO:0000256" key="6">
    <source>
        <dbReference type="ARBA" id="ARBA00022840"/>
    </source>
</evidence>
<proteinExistence type="predicted"/>
<sequence length="314" mass="35473">MVDKAVDIPIDQVTEIKTTISLEEIIAKKYKKLGTIGTFEEGITYKAKTIASGNFVTVKEYEENIEGIQQHCLREIALLKQINHKNIVQLLDYSYTSEGSYMVFEYAEKNLETYIENFNGALPLQTIKTITKQLLEAVAYLHTHRILHRNIEPANVLICQQQTVKLANFTYARQIAIPLRDYTYEVVAKWYKAPELLLGAKAYGTGIDMWAVGCVIAEMVNGKPLFQGNALIEQVFMIFELLGKPNEKTWEGVTHMQYWSDLLPNFSGTGVENICGKAGSDGVDLISKMLVCDPSQRIEAKDALKHTFIKCFSE</sequence>
<dbReference type="GeneID" id="14888776"/>
<keyword evidence="2" id="KW-0723">Serine/threonine-protein kinase</keyword>
<dbReference type="GO" id="GO:0007165">
    <property type="term" value="P:signal transduction"/>
    <property type="evidence" value="ECO:0007669"/>
    <property type="project" value="TreeGrafter"/>
</dbReference>
<dbReference type="SUPFAM" id="SSF56112">
    <property type="entry name" value="Protein kinase-like (PK-like)"/>
    <property type="match status" value="1"/>
</dbReference>
<evidence type="ECO:0000256" key="4">
    <source>
        <dbReference type="ARBA" id="ARBA00022741"/>
    </source>
</evidence>
<dbReference type="GO" id="GO:0004693">
    <property type="term" value="F:cyclin-dependent protein serine/threonine kinase activity"/>
    <property type="evidence" value="ECO:0007669"/>
    <property type="project" value="UniProtKB-EC"/>
</dbReference>
<dbReference type="VEuPathDB" id="AmoebaDB:EIN_424880"/>
<dbReference type="GO" id="GO:0005634">
    <property type="term" value="C:nucleus"/>
    <property type="evidence" value="ECO:0007669"/>
    <property type="project" value="TreeGrafter"/>
</dbReference>
<dbReference type="Pfam" id="PF00069">
    <property type="entry name" value="Pkinase"/>
    <property type="match status" value="1"/>
</dbReference>
<dbReference type="Gene3D" id="1.10.510.10">
    <property type="entry name" value="Transferase(Phosphotransferase) domain 1"/>
    <property type="match status" value="1"/>
</dbReference>
<dbReference type="Proteomes" id="UP000014680">
    <property type="component" value="Unassembled WGS sequence"/>
</dbReference>